<feature type="chain" id="PRO_5044878163" evidence="1">
    <location>
        <begin position="21"/>
        <end position="104"/>
    </location>
</feature>
<accession>A0ABD1TWH3</accession>
<protein>
    <submittedName>
        <fullName evidence="2">Uncharacterized protein</fullName>
    </submittedName>
</protein>
<organism evidence="2 3">
    <name type="scientific">Abeliophyllum distichum</name>
    <dbReference type="NCBI Taxonomy" id="126358"/>
    <lineage>
        <taxon>Eukaryota</taxon>
        <taxon>Viridiplantae</taxon>
        <taxon>Streptophyta</taxon>
        <taxon>Embryophyta</taxon>
        <taxon>Tracheophyta</taxon>
        <taxon>Spermatophyta</taxon>
        <taxon>Magnoliopsida</taxon>
        <taxon>eudicotyledons</taxon>
        <taxon>Gunneridae</taxon>
        <taxon>Pentapetalae</taxon>
        <taxon>asterids</taxon>
        <taxon>lamiids</taxon>
        <taxon>Lamiales</taxon>
        <taxon>Oleaceae</taxon>
        <taxon>Forsythieae</taxon>
        <taxon>Abeliophyllum</taxon>
    </lineage>
</organism>
<reference evidence="3" key="1">
    <citation type="submission" date="2024-07" db="EMBL/GenBank/DDBJ databases">
        <title>Two chromosome-level genome assemblies of Korean endemic species Abeliophyllum distichum and Forsythia ovata (Oleaceae).</title>
        <authorList>
            <person name="Jang H."/>
        </authorList>
    </citation>
    <scope>NUCLEOTIDE SEQUENCE [LARGE SCALE GENOMIC DNA]</scope>
</reference>
<dbReference type="EMBL" id="JBFOLK010000004">
    <property type="protein sequence ID" value="KAL2517079.1"/>
    <property type="molecule type" value="Genomic_DNA"/>
</dbReference>
<comment type="caution">
    <text evidence="2">The sequence shown here is derived from an EMBL/GenBank/DDBJ whole genome shotgun (WGS) entry which is preliminary data.</text>
</comment>
<feature type="signal peptide" evidence="1">
    <location>
        <begin position="1"/>
        <end position="20"/>
    </location>
</feature>
<gene>
    <name evidence="2" type="ORF">Adt_13326</name>
</gene>
<name>A0ABD1TWH3_9LAMI</name>
<evidence type="ECO:0000313" key="3">
    <source>
        <dbReference type="Proteomes" id="UP001604336"/>
    </source>
</evidence>
<proteinExistence type="predicted"/>
<keyword evidence="1" id="KW-0732">Signal</keyword>
<evidence type="ECO:0000313" key="2">
    <source>
        <dbReference type="EMBL" id="KAL2517079.1"/>
    </source>
</evidence>
<keyword evidence="3" id="KW-1185">Reference proteome</keyword>
<sequence>MASQFPSVLIFLALIFLLEGNNMSRIVTANEAMSPALMAGLDSPPHVYPFKCVAVIGICDEKLKEDRCKTLCIDYFTDNQPYGYCQHYSSSPYTMCYCEYVCYV</sequence>
<dbReference type="AlphaFoldDB" id="A0ABD1TWH3"/>
<evidence type="ECO:0000256" key="1">
    <source>
        <dbReference type="SAM" id="SignalP"/>
    </source>
</evidence>
<dbReference type="Proteomes" id="UP001604336">
    <property type="component" value="Unassembled WGS sequence"/>
</dbReference>